<dbReference type="SUPFAM" id="SSF52540">
    <property type="entry name" value="P-loop containing nucleoside triphosphate hydrolases"/>
    <property type="match status" value="1"/>
</dbReference>
<dbReference type="AlphaFoldDB" id="A0AAE0XXJ9"/>
<dbReference type="Pfam" id="PF00685">
    <property type="entry name" value="Sulfotransfer_1"/>
    <property type="match status" value="1"/>
</dbReference>
<dbReference type="GO" id="GO:0008146">
    <property type="term" value="F:sulfotransferase activity"/>
    <property type="evidence" value="ECO:0007669"/>
    <property type="project" value="InterPro"/>
</dbReference>
<keyword evidence="2" id="KW-0808">Transferase</keyword>
<sequence>MQGIRRPVEAFASMDFLKMKQVNILRLISSTLPKSFVATKQKVEMSSESEVVHQDCSLTKAGKDDITSDQKTGWTENQETAILSRTNPYCFPERSLFKGLTYNGVPVTNFPVSVDPITHVKRVIAVPMRSDDVIVVAFPKCGTHWMFEILHMLFRGTTHYATQPKEVNMLEFIEDLSVLDQMTSPRVLNSHLYTALLPEQVVEKKVKLVHLIRNPKDCVVSYYYHVRQYATEKLTFDNFIKGYITEGYTSMSHQFDYLRQMSEFEKAHTDHPILHIHFEDLKRDSAQVIQELAQFLGIATTLKFCQDVATACGFEKLRQADISVKRDLPKNINKAFPKGFSFYRKGMVGDWKNTFTVAQNEMFDLFMARQEKKGLLYQFRWDL</sequence>
<gene>
    <name evidence="4" type="ORF">RRG08_008660</name>
</gene>
<evidence type="ECO:0000313" key="4">
    <source>
        <dbReference type="EMBL" id="KAK3723856.1"/>
    </source>
</evidence>
<evidence type="ECO:0000313" key="5">
    <source>
        <dbReference type="Proteomes" id="UP001283361"/>
    </source>
</evidence>
<dbReference type="Gene3D" id="3.40.50.300">
    <property type="entry name" value="P-loop containing nucleotide triphosphate hydrolases"/>
    <property type="match status" value="1"/>
</dbReference>
<dbReference type="InterPro" id="IPR000863">
    <property type="entry name" value="Sulfotransferase_dom"/>
</dbReference>
<feature type="domain" description="Sulfotransferase" evidence="3">
    <location>
        <begin position="131"/>
        <end position="369"/>
    </location>
</feature>
<name>A0AAE0XXJ9_9GAST</name>
<dbReference type="Proteomes" id="UP001283361">
    <property type="component" value="Unassembled WGS sequence"/>
</dbReference>
<protein>
    <recommendedName>
        <fullName evidence="3">Sulfotransferase domain-containing protein</fullName>
    </recommendedName>
</protein>
<reference evidence="4" key="1">
    <citation type="journal article" date="2023" name="G3 (Bethesda)">
        <title>A reference genome for the long-term kleptoplast-retaining sea slug Elysia crispata morphotype clarki.</title>
        <authorList>
            <person name="Eastman K.E."/>
            <person name="Pendleton A.L."/>
            <person name="Shaikh M.A."/>
            <person name="Suttiyut T."/>
            <person name="Ogas R."/>
            <person name="Tomko P."/>
            <person name="Gavelis G."/>
            <person name="Widhalm J.R."/>
            <person name="Wisecaver J.H."/>
        </authorList>
    </citation>
    <scope>NUCLEOTIDE SEQUENCE</scope>
    <source>
        <strain evidence="4">ECLA1</strain>
    </source>
</reference>
<comment type="caution">
    <text evidence="4">The sequence shown here is derived from an EMBL/GenBank/DDBJ whole genome shotgun (WGS) entry which is preliminary data.</text>
</comment>
<dbReference type="EMBL" id="JAWDGP010007354">
    <property type="protein sequence ID" value="KAK3723856.1"/>
    <property type="molecule type" value="Genomic_DNA"/>
</dbReference>
<comment type="similarity">
    <text evidence="1">Belongs to the sulfotransferase 1 family.</text>
</comment>
<evidence type="ECO:0000256" key="2">
    <source>
        <dbReference type="ARBA" id="ARBA00022679"/>
    </source>
</evidence>
<dbReference type="InterPro" id="IPR027417">
    <property type="entry name" value="P-loop_NTPase"/>
</dbReference>
<evidence type="ECO:0000259" key="3">
    <source>
        <dbReference type="Pfam" id="PF00685"/>
    </source>
</evidence>
<organism evidence="4 5">
    <name type="scientific">Elysia crispata</name>
    <name type="common">lettuce slug</name>
    <dbReference type="NCBI Taxonomy" id="231223"/>
    <lineage>
        <taxon>Eukaryota</taxon>
        <taxon>Metazoa</taxon>
        <taxon>Spiralia</taxon>
        <taxon>Lophotrochozoa</taxon>
        <taxon>Mollusca</taxon>
        <taxon>Gastropoda</taxon>
        <taxon>Heterobranchia</taxon>
        <taxon>Euthyneura</taxon>
        <taxon>Panpulmonata</taxon>
        <taxon>Sacoglossa</taxon>
        <taxon>Placobranchoidea</taxon>
        <taxon>Plakobranchidae</taxon>
        <taxon>Elysia</taxon>
    </lineage>
</organism>
<accession>A0AAE0XXJ9</accession>
<proteinExistence type="inferred from homology"/>
<dbReference type="PANTHER" id="PTHR11783">
    <property type="entry name" value="SULFOTRANSFERASE SULT"/>
    <property type="match status" value="1"/>
</dbReference>
<keyword evidence="5" id="KW-1185">Reference proteome</keyword>
<evidence type="ECO:0000256" key="1">
    <source>
        <dbReference type="ARBA" id="ARBA00005771"/>
    </source>
</evidence>